<dbReference type="SUPFAM" id="SSF49785">
    <property type="entry name" value="Galactose-binding domain-like"/>
    <property type="match status" value="1"/>
</dbReference>
<dbReference type="InterPro" id="IPR050347">
    <property type="entry name" value="Bact_Beta-galactosidase"/>
</dbReference>
<dbReference type="Pfam" id="PF00703">
    <property type="entry name" value="Glyco_hydro_2"/>
    <property type="match status" value="1"/>
</dbReference>
<dbReference type="Gene3D" id="2.60.40.10">
    <property type="entry name" value="Immunoglobulins"/>
    <property type="match status" value="2"/>
</dbReference>
<dbReference type="FunFam" id="3.20.20.80:FF:000018">
    <property type="entry name" value="Beta-galactosidase"/>
    <property type="match status" value="1"/>
</dbReference>
<dbReference type="GO" id="GO:0005990">
    <property type="term" value="P:lactose catabolic process"/>
    <property type="evidence" value="ECO:0007669"/>
    <property type="project" value="TreeGrafter"/>
</dbReference>
<evidence type="ECO:0000313" key="11">
    <source>
        <dbReference type="Proteomes" id="UP000426246"/>
    </source>
</evidence>
<dbReference type="Pfam" id="PF02929">
    <property type="entry name" value="Bgal_small_N"/>
    <property type="match status" value="1"/>
</dbReference>
<dbReference type="InterPro" id="IPR006101">
    <property type="entry name" value="Glyco_hydro_2"/>
</dbReference>
<evidence type="ECO:0000256" key="6">
    <source>
        <dbReference type="ARBA" id="ARBA00023295"/>
    </source>
</evidence>
<evidence type="ECO:0000256" key="4">
    <source>
        <dbReference type="ARBA" id="ARBA00013303"/>
    </source>
</evidence>
<dbReference type="InterPro" id="IPR006103">
    <property type="entry name" value="Glyco_hydro_2_cat"/>
</dbReference>
<dbReference type="InterPro" id="IPR036156">
    <property type="entry name" value="Beta-gal/glucu_dom_sf"/>
</dbReference>
<dbReference type="EMBL" id="CP034235">
    <property type="protein sequence ID" value="QGQ97385.1"/>
    <property type="molecule type" value="Genomic_DNA"/>
</dbReference>
<dbReference type="OrthoDB" id="9762066at2"/>
<dbReference type="InterPro" id="IPR004199">
    <property type="entry name" value="B-gal_small/dom_5"/>
</dbReference>
<dbReference type="KEGG" id="ppsc:EHS13_22115"/>
<dbReference type="Proteomes" id="UP000426246">
    <property type="component" value="Chromosome"/>
</dbReference>
<dbReference type="InterPro" id="IPR017853">
    <property type="entry name" value="GH"/>
</dbReference>
<dbReference type="PRINTS" id="PR00132">
    <property type="entry name" value="GLHYDRLASE2"/>
</dbReference>
<dbReference type="InterPro" id="IPR008979">
    <property type="entry name" value="Galactose-bd-like_sf"/>
</dbReference>
<dbReference type="AlphaFoldDB" id="A0A6B8RPA1"/>
<dbReference type="GO" id="GO:0009341">
    <property type="term" value="C:beta-galactosidase complex"/>
    <property type="evidence" value="ECO:0007669"/>
    <property type="project" value="InterPro"/>
</dbReference>
<dbReference type="Pfam" id="PF16353">
    <property type="entry name" value="LacZ_4"/>
    <property type="match status" value="1"/>
</dbReference>
<dbReference type="InterPro" id="IPR011013">
    <property type="entry name" value="Gal_mutarotase_sf_dom"/>
</dbReference>
<dbReference type="InterPro" id="IPR023230">
    <property type="entry name" value="Glyco_hydro_2_CS"/>
</dbReference>
<keyword evidence="6 8" id="KW-0326">Glycosidase</keyword>
<evidence type="ECO:0000256" key="1">
    <source>
        <dbReference type="ARBA" id="ARBA00001412"/>
    </source>
</evidence>
<gene>
    <name evidence="10" type="ORF">EHS13_22115</name>
</gene>
<dbReference type="SMART" id="SM01038">
    <property type="entry name" value="Bgal_small_N"/>
    <property type="match status" value="1"/>
</dbReference>
<dbReference type="SUPFAM" id="SSF74650">
    <property type="entry name" value="Galactose mutarotase-like"/>
    <property type="match status" value="1"/>
</dbReference>
<accession>A0A6B8RPA1</accession>
<dbReference type="PANTHER" id="PTHR46323:SF2">
    <property type="entry name" value="BETA-GALACTOSIDASE"/>
    <property type="match status" value="1"/>
</dbReference>
<feature type="domain" description="Beta galactosidase small chain/" evidence="9">
    <location>
        <begin position="729"/>
        <end position="999"/>
    </location>
</feature>
<dbReference type="SUPFAM" id="SSF49303">
    <property type="entry name" value="beta-Galactosidase/glucuronidase domain"/>
    <property type="match status" value="2"/>
</dbReference>
<name>A0A6B8RPA1_9BACL</name>
<dbReference type="Gene3D" id="2.60.120.260">
    <property type="entry name" value="Galactose-binding domain-like"/>
    <property type="match status" value="1"/>
</dbReference>
<reference evidence="11" key="1">
    <citation type="submission" date="2018-11" db="EMBL/GenBank/DDBJ databases">
        <title>Complete genome sequence of Paenibacillus sp. ML311-T8.</title>
        <authorList>
            <person name="Nam Y.-D."/>
            <person name="Kang J."/>
            <person name="Chung W.-H."/>
            <person name="Park Y.S."/>
        </authorList>
    </citation>
    <scope>NUCLEOTIDE SEQUENCE [LARGE SCALE GENOMIC DNA]</scope>
    <source>
        <strain evidence="11">ML311-T8</strain>
    </source>
</reference>
<dbReference type="SUPFAM" id="SSF51445">
    <property type="entry name" value="(Trans)glycosidases"/>
    <property type="match status" value="1"/>
</dbReference>
<evidence type="ECO:0000256" key="5">
    <source>
        <dbReference type="ARBA" id="ARBA00022801"/>
    </source>
</evidence>
<dbReference type="Gene3D" id="3.20.20.80">
    <property type="entry name" value="Glycosidases"/>
    <property type="match status" value="1"/>
</dbReference>
<dbReference type="PANTHER" id="PTHR46323">
    <property type="entry name" value="BETA-GALACTOSIDASE"/>
    <property type="match status" value="1"/>
</dbReference>
<evidence type="ECO:0000256" key="2">
    <source>
        <dbReference type="ARBA" id="ARBA00007401"/>
    </source>
</evidence>
<comment type="similarity">
    <text evidence="2 8">Belongs to the glycosyl hydrolase 2 family.</text>
</comment>
<dbReference type="EC" id="3.2.1.23" evidence="3 8"/>
<dbReference type="InterPro" id="IPR006104">
    <property type="entry name" value="Glyco_hydro_2_N"/>
</dbReference>
<dbReference type="PROSITE" id="PS00719">
    <property type="entry name" value="GLYCOSYL_HYDROL_F2_1"/>
    <property type="match status" value="1"/>
</dbReference>
<dbReference type="InterPro" id="IPR013783">
    <property type="entry name" value="Ig-like_fold"/>
</dbReference>
<dbReference type="RefSeq" id="WP_155702488.1">
    <property type="nucleotide sequence ID" value="NZ_CP034235.1"/>
</dbReference>
<dbReference type="Pfam" id="PF02837">
    <property type="entry name" value="Glyco_hydro_2_N"/>
    <property type="match status" value="1"/>
</dbReference>
<dbReference type="InterPro" id="IPR032312">
    <property type="entry name" value="LacZ_4"/>
</dbReference>
<evidence type="ECO:0000256" key="7">
    <source>
        <dbReference type="ARBA" id="ARBA00032230"/>
    </source>
</evidence>
<evidence type="ECO:0000313" key="10">
    <source>
        <dbReference type="EMBL" id="QGQ97385.1"/>
    </source>
</evidence>
<dbReference type="GO" id="GO:0030246">
    <property type="term" value="F:carbohydrate binding"/>
    <property type="evidence" value="ECO:0007669"/>
    <property type="project" value="InterPro"/>
</dbReference>
<evidence type="ECO:0000256" key="8">
    <source>
        <dbReference type="RuleBase" id="RU361154"/>
    </source>
</evidence>
<sequence>MINVPKFYEDLTVLQQGRSAPRAYYIPYSNTEAAASGKRGRSPYYQTLNGSWKFQYNTSLASVEDKFYKNEMDVSNWDSLIVPSCWQVNGYDQLHYTNVNYPIPCDPPFVPDDNPVGLYVRDFNVSESWELKKQYIVFEGVNSCFYLWVNGEFVGYSQGSRVPAEFDLTDFLRPGQNRIGVMVLKWCDGTYIEDQDAWRYSGIFRDVYLLARDAHHIRDLFIKQEIADDFSKSELRIDLETTGPSKIIAELKDAAGNLIASGEKDVDGNGELVLKIANPTLWNAEQPYLYQLYVHAGAEVLVNSVGFRRIEVLNGVFTINGQMVKLKGVNRHDSHPILGQTIPLNHMIQDLKLMKQHNINTIRTSHYPNDPRFLELCNKIGFYVIDEADLECHGIGIAENWAEGALHKLSANPMWREAFLERAIRMVERDKNQPSVIIWSMGNESGFDSNHIAMQVWTQERDASRLVHYEGAASGYNGSKDVESLDIESRMYATVQSLEEYAMDESHTKPLFLCEYSHAMGNGPGDLQDYWDAIYKQPKLMGGCVWEWCDHGIQTYTENGVPYFAYGGDFGDKPNDGNFCIDGLVTPDRKPHTGLKELKQVISPVRIEADDLAGLKYKVTNLFDFLDLSVVYLTWKIEVNGEIAKQGHIWELNAKPHASQAVSVPFEKSSNGAALLTFSVHMKDETKWAAAGFELGFQQFELAAATRIDKANFKPISAIKTTVQENLLILEGFDFRHIFDQHTGTFISLTKNGVEMLGAPATFEIWRAPTDNDRNIKHKWIEEGYDSTFMKVYDVKWEQPERSKVNISVSFSLGGYIRYPVLKGEALWSVDGTGELTLSVKAAVRDELVFLPRFGLRLAMPSGTEEIEYAGFGPHESYVDKRRSVHKGTFLLSVDEMHESYIFPQENGSRYGTEWAIASNSQGMGLKFESSTPFSFNASHYSLEELTAKTHAHMLEKSKLTFLHLDYKLSGIGSNSCGPELLDKYRLAEKSFTFDLKIRPIFKEDE</sequence>
<proteinExistence type="inferred from homology"/>
<dbReference type="InterPro" id="IPR014718">
    <property type="entry name" value="GH-type_carb-bd"/>
</dbReference>
<dbReference type="InterPro" id="IPR006102">
    <property type="entry name" value="Ig-like_GH2"/>
</dbReference>
<dbReference type="Pfam" id="PF02836">
    <property type="entry name" value="Glyco_hydro_2_C"/>
    <property type="match status" value="1"/>
</dbReference>
<keyword evidence="5 8" id="KW-0378">Hydrolase</keyword>
<evidence type="ECO:0000256" key="3">
    <source>
        <dbReference type="ARBA" id="ARBA00012756"/>
    </source>
</evidence>
<dbReference type="GO" id="GO:0004565">
    <property type="term" value="F:beta-galactosidase activity"/>
    <property type="evidence" value="ECO:0007669"/>
    <property type="project" value="UniProtKB-EC"/>
</dbReference>
<evidence type="ECO:0000259" key="9">
    <source>
        <dbReference type="SMART" id="SM01038"/>
    </source>
</evidence>
<comment type="catalytic activity">
    <reaction evidence="1 8">
        <text>Hydrolysis of terminal non-reducing beta-D-galactose residues in beta-D-galactosides.</text>
        <dbReference type="EC" id="3.2.1.23"/>
    </reaction>
</comment>
<keyword evidence="11" id="KW-1185">Reference proteome</keyword>
<organism evidence="10 11">
    <name type="scientific">Paenibacillus psychroresistens</name>
    <dbReference type="NCBI Taxonomy" id="1778678"/>
    <lineage>
        <taxon>Bacteria</taxon>
        <taxon>Bacillati</taxon>
        <taxon>Bacillota</taxon>
        <taxon>Bacilli</taxon>
        <taxon>Bacillales</taxon>
        <taxon>Paenibacillaceae</taxon>
        <taxon>Paenibacillus</taxon>
    </lineage>
</organism>
<dbReference type="Gene3D" id="2.70.98.10">
    <property type="match status" value="1"/>
</dbReference>
<protein>
    <recommendedName>
        <fullName evidence="4 8">Beta-galactosidase</fullName>
        <ecNumber evidence="3 8">3.2.1.23</ecNumber>
    </recommendedName>
    <alternativeName>
        <fullName evidence="7 8">Lactase</fullName>
    </alternativeName>
</protein>